<evidence type="ECO:0000313" key="1">
    <source>
        <dbReference type="EMBL" id="MCU6738733.1"/>
    </source>
</evidence>
<protein>
    <submittedName>
        <fullName evidence="1">ATP-binding protein</fullName>
    </submittedName>
</protein>
<dbReference type="RefSeq" id="WP_147580365.1">
    <property type="nucleotide sequence ID" value="NZ_JAOQJR010000008.1"/>
</dbReference>
<dbReference type="GO" id="GO:0005524">
    <property type="term" value="F:ATP binding"/>
    <property type="evidence" value="ECO:0007669"/>
    <property type="project" value="UniProtKB-KW"/>
</dbReference>
<name>A0ABT2SV67_9FIRM</name>
<dbReference type="Pfam" id="PF13479">
    <property type="entry name" value="AAA_24"/>
    <property type="match status" value="1"/>
</dbReference>
<gene>
    <name evidence="1" type="ORF">OCV55_08560</name>
</gene>
<dbReference type="EMBL" id="JAOQJR010000008">
    <property type="protein sequence ID" value="MCU6738733.1"/>
    <property type="molecule type" value="Genomic_DNA"/>
</dbReference>
<keyword evidence="1" id="KW-0547">Nucleotide-binding</keyword>
<evidence type="ECO:0000313" key="2">
    <source>
        <dbReference type="Proteomes" id="UP001208364"/>
    </source>
</evidence>
<sequence length="366" mass="41290">MNFEITEGVVNGAQKVVFYGPEGIGKTKFASKFPDPAFIDTEGSTKKYNVRRLPKPTSWQMLIDEVKSVINNRPCKTLVIDTADWAERLCTEAVCSRHGKSGVEEFRYGTGYTYVAEEWGRFLNLLQDVVDVANINVVLTAHAIIRKFEQPNEMGAYDRYELKLGKKTTAQTAPITKEWADMVLFANYKTFSVAVDDKGKKHKAQGGQRVMYTTHHPCWDAKNRDDLPEELPLDYSAIAHLFNNQTNVTPTVAVPPVTNTTPQQQPVVEEIKVEKELQQGGIQETVLTENANVVQQAVESKLPKALKDLMNQALVTEKEIRRAVSMKGYYPEDTPVENYDPNFINGVLIGAWPQILEFINTNVREF</sequence>
<proteinExistence type="predicted"/>
<keyword evidence="2" id="KW-1185">Reference proteome</keyword>
<dbReference type="Proteomes" id="UP001208364">
    <property type="component" value="Unassembled WGS sequence"/>
</dbReference>
<comment type="caution">
    <text evidence="1">The sequence shown here is derived from an EMBL/GenBank/DDBJ whole genome shotgun (WGS) entry which is preliminary data.</text>
</comment>
<reference evidence="1 2" key="1">
    <citation type="journal article" date="2021" name="ISME Commun">
        <title>Automated analysis of genomic sequences facilitates high-throughput and comprehensive description of bacteria.</title>
        <authorList>
            <person name="Hitch T.C.A."/>
        </authorList>
    </citation>
    <scope>NUCLEOTIDE SEQUENCE [LARGE SCALE GENOMIC DNA]</scope>
    <source>
        <strain evidence="1 2">H4_15</strain>
    </source>
</reference>
<keyword evidence="1" id="KW-0067">ATP-binding</keyword>
<accession>A0ABT2SV67</accession>
<organism evidence="1 2">
    <name type="scientific">[Clostridium] ammoniilyticum</name>
    <dbReference type="NCBI Taxonomy" id="2981784"/>
    <lineage>
        <taxon>Bacteria</taxon>
        <taxon>Bacillati</taxon>
        <taxon>Bacillota</taxon>
        <taxon>Erysipelotrichia</taxon>
        <taxon>Erysipelotrichales</taxon>
        <taxon>Coprobacillaceae</taxon>
        <taxon>Faecalibacillus</taxon>
    </lineage>
</organism>